<comment type="similarity">
    <text evidence="1 13">Belongs to the reverse transcriptase family. Telomerase subfamily.</text>
</comment>
<comment type="subcellular location">
    <subcellularLocation>
        <location evidence="13">Nucleus</location>
    </subcellularLocation>
    <subcellularLocation>
        <location evidence="13">Chromosome</location>
        <location evidence="13">Telomere</location>
    </subcellularLocation>
</comment>
<dbReference type="STRING" id="56857.A0A200QP70"/>
<proteinExistence type="inferred from homology"/>
<keyword evidence="6 13" id="KW-0548">Nucleotidyltransferase</keyword>
<organism evidence="16 17">
    <name type="scientific">Macleaya cordata</name>
    <name type="common">Five-seeded plume-poppy</name>
    <name type="synonym">Bocconia cordata</name>
    <dbReference type="NCBI Taxonomy" id="56857"/>
    <lineage>
        <taxon>Eukaryota</taxon>
        <taxon>Viridiplantae</taxon>
        <taxon>Streptophyta</taxon>
        <taxon>Embryophyta</taxon>
        <taxon>Tracheophyta</taxon>
        <taxon>Spermatophyta</taxon>
        <taxon>Magnoliopsida</taxon>
        <taxon>Ranunculales</taxon>
        <taxon>Papaveraceae</taxon>
        <taxon>Papaveroideae</taxon>
        <taxon>Macleaya</taxon>
    </lineage>
</organism>
<evidence type="ECO:0000313" key="17">
    <source>
        <dbReference type="Proteomes" id="UP000195402"/>
    </source>
</evidence>
<feature type="compositionally biased region" description="Basic residues" evidence="14">
    <location>
        <begin position="211"/>
        <end position="230"/>
    </location>
</feature>
<feature type="domain" description="Reverse transcriptase" evidence="15">
    <location>
        <begin position="590"/>
        <end position="977"/>
    </location>
</feature>
<dbReference type="Pfam" id="PF21399">
    <property type="entry name" value="TERT_C"/>
    <property type="match status" value="1"/>
</dbReference>
<dbReference type="Gene3D" id="1.10.357.90">
    <property type="match status" value="1"/>
</dbReference>
<sequence length="1087" mass="124824">MAKKQRVPEVLWRVYQNRARTLADTIISLLPPSPSTSADCRCKGCRCLGCTGTESLSFLLRPDDPSDYKHLLTKCFVVISDDAPPLTIVRRTIEMIMCESRKSANAICSGYDKASYFYVMDLLTTSAWSLLLMRIGDDVMVHLLKFASIFLPLPRENHHQVAGVPISHICPKFSKRTSESVYAQPLCFQSGTHVKNLEKSNGVLQQSSSKARAKPRKRSRQSSWQRHRKRRQVNFAEDNALTSCISTQKYKENFTGKLQENSRTSLTYLHEKELSCLESKKQHTHCIHSEIPNDAGAVLLMKDIFGLSDGDLITEPMPCLHNRSSCLLGCACLYQSLRKLLKRLIRRARGCQYLKLLDKHCAVPAIAPLAKGEAGSMLESDESQMKLLEERHGPVNRFQRKHQKRTLRSCDHQLDLSGSYCQKSQVASFVWAVCRSIVPRDLLGAPSEWRALRRNISKFIWLRRFEKFSVKQCVHGLKTSSFPVLSNKHSSCYLNNCVPEVTMGKSANILTGCNKISNVKSILKKKLFACWIYWFFSCLVAPILQASFYITESEVGRLDIFYYRKPIWENLTNRAVTYLRERNYRLLDDNVLRRILSKRSFGFSKVRLCPKENGVRALANLKALSRISVEKKISLQRSSLKDHFTRKPKQVRNFCYFKPVNSVLRDLSAVLKGIKMNHPEKLGSSVFDYNDVYNKLSPFLIGLKNRFKSMPSAFVVICDVSKAFDSVDQDKLLTVMKDVMLNDEYLVKWYSQIVCTKKSMWVHNYQTLDQNMKTCITKSTASVPFHSLHSVLMNQETRRKIRKEELYRDLHEHVKHNVLQLGQDFYLQEVGIPQGSVLSSLLCSFYYAHLETNVIFPFLENIQETCYFEDTKGELRERHTCPDDDSAENVLKDDISASPNHILLRFTDDFLFISTSKKHAASFFSRLLRGFREYNCSINDAKSCMNFDMDSISGILTNKLYTGEDGISFLPWSGLLLNYCTLEIQADYTRYLGIHLSSTLTVCWQGKPGCHLKEKLRQYMRPKCHPIFYDSNINSAAVVRLNIYQAFLLCAMKFHCYVCDLSNTCSLHAEYYFEMIKSSLRVLVSIL</sequence>
<dbReference type="InterPro" id="IPR000477">
    <property type="entry name" value="RT_dom"/>
</dbReference>
<evidence type="ECO:0000256" key="14">
    <source>
        <dbReference type="SAM" id="MobiDB-lite"/>
    </source>
</evidence>
<comment type="catalytic activity">
    <reaction evidence="12 13">
        <text>DNA(n) + a 2'-deoxyribonucleoside 5'-triphosphate = DNA(n+1) + diphosphate</text>
        <dbReference type="Rhea" id="RHEA:22508"/>
        <dbReference type="Rhea" id="RHEA-COMP:17339"/>
        <dbReference type="Rhea" id="RHEA-COMP:17340"/>
        <dbReference type="ChEBI" id="CHEBI:33019"/>
        <dbReference type="ChEBI" id="CHEBI:61560"/>
        <dbReference type="ChEBI" id="CHEBI:173112"/>
        <dbReference type="EC" id="2.7.7.49"/>
    </reaction>
</comment>
<dbReference type="GO" id="GO:0000333">
    <property type="term" value="C:telomerase catalytic core complex"/>
    <property type="evidence" value="ECO:0007669"/>
    <property type="project" value="TreeGrafter"/>
</dbReference>
<dbReference type="GO" id="GO:0000781">
    <property type="term" value="C:chromosome, telomeric region"/>
    <property type="evidence" value="ECO:0007669"/>
    <property type="project" value="UniProtKB-SubCell"/>
</dbReference>
<dbReference type="EMBL" id="MVGT01001410">
    <property type="protein sequence ID" value="OVA12268.1"/>
    <property type="molecule type" value="Genomic_DNA"/>
</dbReference>
<keyword evidence="9 13" id="KW-0779">Telomere</keyword>
<dbReference type="InterPro" id="IPR021891">
    <property type="entry name" value="Telomerase_RBD"/>
</dbReference>
<accession>A0A200QP70</accession>
<evidence type="ECO:0000256" key="1">
    <source>
        <dbReference type="ARBA" id="ARBA00008001"/>
    </source>
</evidence>
<dbReference type="GO" id="GO:0046872">
    <property type="term" value="F:metal ion binding"/>
    <property type="evidence" value="ECO:0007669"/>
    <property type="project" value="UniProtKB-KW"/>
</dbReference>
<dbReference type="OrthoDB" id="289721at2759"/>
<keyword evidence="5 13" id="KW-0808">Transferase</keyword>
<dbReference type="PANTHER" id="PTHR12066:SF0">
    <property type="entry name" value="TELOMERASE REVERSE TRANSCRIPTASE"/>
    <property type="match status" value="1"/>
</dbReference>
<keyword evidence="7 13" id="KW-0479">Metal-binding</keyword>
<dbReference type="GO" id="GO:0070034">
    <property type="term" value="F:telomerase RNA binding"/>
    <property type="evidence" value="ECO:0007669"/>
    <property type="project" value="TreeGrafter"/>
</dbReference>
<dbReference type="AlphaFoldDB" id="A0A200QP70"/>
<evidence type="ECO:0000256" key="9">
    <source>
        <dbReference type="ARBA" id="ARBA00022895"/>
    </source>
</evidence>
<dbReference type="InterPro" id="IPR003545">
    <property type="entry name" value="Telomerase_RT"/>
</dbReference>
<evidence type="ECO:0000259" key="15">
    <source>
        <dbReference type="PROSITE" id="PS50878"/>
    </source>
</evidence>
<dbReference type="SUPFAM" id="SSF56672">
    <property type="entry name" value="DNA/RNA polymerases"/>
    <property type="match status" value="1"/>
</dbReference>
<dbReference type="Gene3D" id="3.30.70.2630">
    <property type="match status" value="1"/>
</dbReference>
<evidence type="ECO:0000313" key="16">
    <source>
        <dbReference type="EMBL" id="OVA12268.1"/>
    </source>
</evidence>
<dbReference type="Gene3D" id="1.10.132.70">
    <property type="match status" value="1"/>
</dbReference>
<evidence type="ECO:0000256" key="10">
    <source>
        <dbReference type="ARBA" id="ARBA00022918"/>
    </source>
</evidence>
<evidence type="ECO:0000256" key="2">
    <source>
        <dbReference type="ARBA" id="ARBA00012493"/>
    </source>
</evidence>
<evidence type="ECO:0000256" key="6">
    <source>
        <dbReference type="ARBA" id="ARBA00022695"/>
    </source>
</evidence>
<dbReference type="GO" id="GO:0007004">
    <property type="term" value="P:telomere maintenance via telomerase"/>
    <property type="evidence" value="ECO:0007669"/>
    <property type="project" value="TreeGrafter"/>
</dbReference>
<comment type="function">
    <text evidence="13">Telomerase is a ribonucleoprotein enzyme essential for the replication of chromosome termini in most eukaryotes. It elongates telomeres. It is a reverse transcriptase that adds simple sequence repeats to chromosome ends by copying a template sequence within the RNA component of the enzyme.</text>
</comment>
<protein>
    <recommendedName>
        <fullName evidence="3 13">Telomerase reverse transcriptase</fullName>
        <ecNumber evidence="2 13">2.7.7.49</ecNumber>
    </recommendedName>
    <alternativeName>
        <fullName evidence="13">Telomerase catalytic subunit</fullName>
    </alternativeName>
</protein>
<feature type="region of interest" description="Disordered" evidence="14">
    <location>
        <begin position="203"/>
        <end position="230"/>
    </location>
</feature>
<evidence type="ECO:0000256" key="11">
    <source>
        <dbReference type="ARBA" id="ARBA00023242"/>
    </source>
</evidence>
<dbReference type="GO" id="GO:0042162">
    <property type="term" value="F:telomeric DNA binding"/>
    <property type="evidence" value="ECO:0007669"/>
    <property type="project" value="TreeGrafter"/>
</dbReference>
<evidence type="ECO:0000256" key="4">
    <source>
        <dbReference type="ARBA" id="ARBA00022454"/>
    </source>
</evidence>
<comment type="caution">
    <text evidence="16">The sequence shown here is derived from an EMBL/GenBank/DDBJ whole genome shotgun (WGS) entry which is preliminary data.</text>
</comment>
<evidence type="ECO:0000256" key="3">
    <source>
        <dbReference type="ARBA" id="ARBA00016182"/>
    </source>
</evidence>
<keyword evidence="8 13" id="KW-0460">Magnesium</keyword>
<keyword evidence="4 13" id="KW-0158">Chromosome</keyword>
<reference evidence="16 17" key="1">
    <citation type="journal article" date="2017" name="Mol. Plant">
        <title>The Genome of Medicinal Plant Macleaya cordata Provides New Insights into Benzylisoquinoline Alkaloids Metabolism.</title>
        <authorList>
            <person name="Liu X."/>
            <person name="Liu Y."/>
            <person name="Huang P."/>
            <person name="Ma Y."/>
            <person name="Qing Z."/>
            <person name="Tang Q."/>
            <person name="Cao H."/>
            <person name="Cheng P."/>
            <person name="Zheng Y."/>
            <person name="Yuan Z."/>
            <person name="Zhou Y."/>
            <person name="Liu J."/>
            <person name="Tang Z."/>
            <person name="Zhuo Y."/>
            <person name="Zhang Y."/>
            <person name="Yu L."/>
            <person name="Huang J."/>
            <person name="Yang P."/>
            <person name="Peng Q."/>
            <person name="Zhang J."/>
            <person name="Jiang W."/>
            <person name="Zhang Z."/>
            <person name="Lin K."/>
            <person name="Ro D.K."/>
            <person name="Chen X."/>
            <person name="Xiong X."/>
            <person name="Shang Y."/>
            <person name="Huang S."/>
            <person name="Zeng J."/>
        </authorList>
    </citation>
    <scope>NUCLEOTIDE SEQUENCE [LARGE SCALE GENOMIC DNA]</scope>
    <source>
        <strain evidence="17">cv. BLH2017</strain>
        <tissue evidence="16">Root</tissue>
    </source>
</reference>
<dbReference type="PANTHER" id="PTHR12066">
    <property type="entry name" value="TELOMERASE REVERSE TRANSCRIPTASE"/>
    <property type="match status" value="1"/>
</dbReference>
<evidence type="ECO:0000256" key="13">
    <source>
        <dbReference type="RuleBase" id="RU365061"/>
    </source>
</evidence>
<dbReference type="PRINTS" id="PR01365">
    <property type="entry name" value="TELOMERASERT"/>
</dbReference>
<dbReference type="FunCoup" id="A0A200QP70">
    <property type="interactions" value="192"/>
</dbReference>
<name>A0A200QP70_MACCD</name>
<dbReference type="InterPro" id="IPR049139">
    <property type="entry name" value="TERT_C"/>
</dbReference>
<evidence type="ECO:0000256" key="8">
    <source>
        <dbReference type="ARBA" id="ARBA00022842"/>
    </source>
</evidence>
<dbReference type="Proteomes" id="UP000195402">
    <property type="component" value="Unassembled WGS sequence"/>
</dbReference>
<evidence type="ECO:0000256" key="12">
    <source>
        <dbReference type="ARBA" id="ARBA00048173"/>
    </source>
</evidence>
<keyword evidence="10 13" id="KW-0695">RNA-directed DNA polymerase</keyword>
<dbReference type="GO" id="GO:0003720">
    <property type="term" value="F:telomerase activity"/>
    <property type="evidence" value="ECO:0007669"/>
    <property type="project" value="InterPro"/>
</dbReference>
<dbReference type="CDD" id="cd01648">
    <property type="entry name" value="TERT"/>
    <property type="match status" value="1"/>
</dbReference>
<evidence type="ECO:0000256" key="7">
    <source>
        <dbReference type="ARBA" id="ARBA00022723"/>
    </source>
</evidence>
<gene>
    <name evidence="16" type="ORF">BVC80_1779g43</name>
</gene>
<dbReference type="Pfam" id="PF12009">
    <property type="entry name" value="Telomerase_RBD"/>
    <property type="match status" value="1"/>
</dbReference>
<dbReference type="SMART" id="SM00975">
    <property type="entry name" value="Telomerase_RBD"/>
    <property type="match status" value="1"/>
</dbReference>
<dbReference type="OMA" id="CPKENGV"/>
<dbReference type="InterPro" id="IPR043502">
    <property type="entry name" value="DNA/RNA_pol_sf"/>
</dbReference>
<dbReference type="PROSITE" id="PS50878">
    <property type="entry name" value="RT_POL"/>
    <property type="match status" value="1"/>
</dbReference>
<evidence type="ECO:0000256" key="5">
    <source>
        <dbReference type="ARBA" id="ARBA00022679"/>
    </source>
</evidence>
<dbReference type="InParanoid" id="A0A200QP70"/>
<keyword evidence="17" id="KW-1185">Reference proteome</keyword>
<dbReference type="EC" id="2.7.7.49" evidence="2 13"/>
<keyword evidence="11 13" id="KW-0539">Nucleus</keyword>